<reference evidence="1" key="1">
    <citation type="submission" date="2006-10" db="EMBL/GenBank/DDBJ databases">
        <authorList>
            <person name="Amadeo P."/>
            <person name="Zhao Q."/>
            <person name="Wortman J."/>
            <person name="Fraser-Liggett C."/>
            <person name="Carlton J."/>
        </authorList>
    </citation>
    <scope>NUCLEOTIDE SEQUENCE</scope>
    <source>
        <strain evidence="1">G3</strain>
    </source>
</reference>
<protein>
    <submittedName>
        <fullName evidence="1">Uncharacterized protein</fullName>
    </submittedName>
</protein>
<dbReference type="VEuPathDB" id="TrichDB:TVAGG3_0149190"/>
<organism evidence="1 2">
    <name type="scientific">Trichomonas vaginalis (strain ATCC PRA-98 / G3)</name>
    <dbReference type="NCBI Taxonomy" id="412133"/>
    <lineage>
        <taxon>Eukaryota</taxon>
        <taxon>Metamonada</taxon>
        <taxon>Parabasalia</taxon>
        <taxon>Trichomonadida</taxon>
        <taxon>Trichomonadidae</taxon>
        <taxon>Trichomonas</taxon>
    </lineage>
</organism>
<dbReference type="InParanoid" id="A2F4T8"/>
<dbReference type="RefSeq" id="XP_001313030.1">
    <property type="nucleotide sequence ID" value="XM_001313029.1"/>
</dbReference>
<evidence type="ECO:0000313" key="1">
    <source>
        <dbReference type="EMBL" id="EAY00101.1"/>
    </source>
</evidence>
<dbReference type="OrthoDB" id="10686205at2759"/>
<accession>A2F4T8</accession>
<proteinExistence type="predicted"/>
<name>A2F4T8_TRIV3</name>
<gene>
    <name evidence="1" type="ORF">TVAG_328630</name>
</gene>
<dbReference type="KEGG" id="tva:4757920"/>
<dbReference type="Proteomes" id="UP000001542">
    <property type="component" value="Unassembled WGS sequence"/>
</dbReference>
<evidence type="ECO:0000313" key="2">
    <source>
        <dbReference type="Proteomes" id="UP000001542"/>
    </source>
</evidence>
<keyword evidence="2" id="KW-1185">Reference proteome</keyword>
<dbReference type="AlphaFoldDB" id="A2F4T8"/>
<dbReference type="EMBL" id="DS113614">
    <property type="protein sequence ID" value="EAY00101.1"/>
    <property type="molecule type" value="Genomic_DNA"/>
</dbReference>
<dbReference type="VEuPathDB" id="TrichDB:TVAG_328630"/>
<reference evidence="1" key="2">
    <citation type="journal article" date="2007" name="Science">
        <title>Draft genome sequence of the sexually transmitted pathogen Trichomonas vaginalis.</title>
        <authorList>
            <person name="Carlton J.M."/>
            <person name="Hirt R.P."/>
            <person name="Silva J.C."/>
            <person name="Delcher A.L."/>
            <person name="Schatz M."/>
            <person name="Zhao Q."/>
            <person name="Wortman J.R."/>
            <person name="Bidwell S.L."/>
            <person name="Alsmark U.C.M."/>
            <person name="Besteiro S."/>
            <person name="Sicheritz-Ponten T."/>
            <person name="Noel C.J."/>
            <person name="Dacks J.B."/>
            <person name="Foster P.G."/>
            <person name="Simillion C."/>
            <person name="Van de Peer Y."/>
            <person name="Miranda-Saavedra D."/>
            <person name="Barton G.J."/>
            <person name="Westrop G.D."/>
            <person name="Mueller S."/>
            <person name="Dessi D."/>
            <person name="Fiori P.L."/>
            <person name="Ren Q."/>
            <person name="Paulsen I."/>
            <person name="Zhang H."/>
            <person name="Bastida-Corcuera F.D."/>
            <person name="Simoes-Barbosa A."/>
            <person name="Brown M.T."/>
            <person name="Hayes R.D."/>
            <person name="Mukherjee M."/>
            <person name="Okumura C.Y."/>
            <person name="Schneider R."/>
            <person name="Smith A.J."/>
            <person name="Vanacova S."/>
            <person name="Villalvazo M."/>
            <person name="Haas B.J."/>
            <person name="Pertea M."/>
            <person name="Feldblyum T.V."/>
            <person name="Utterback T.R."/>
            <person name="Shu C.L."/>
            <person name="Osoegawa K."/>
            <person name="de Jong P.J."/>
            <person name="Hrdy I."/>
            <person name="Horvathova L."/>
            <person name="Zubacova Z."/>
            <person name="Dolezal P."/>
            <person name="Malik S.B."/>
            <person name="Logsdon J.M. Jr."/>
            <person name="Henze K."/>
            <person name="Gupta A."/>
            <person name="Wang C.C."/>
            <person name="Dunne R.L."/>
            <person name="Upcroft J.A."/>
            <person name="Upcroft P."/>
            <person name="White O."/>
            <person name="Salzberg S.L."/>
            <person name="Tang P."/>
            <person name="Chiu C.-H."/>
            <person name="Lee Y.-S."/>
            <person name="Embley T.M."/>
            <person name="Coombs G.H."/>
            <person name="Mottram J.C."/>
            <person name="Tachezy J."/>
            <person name="Fraser-Liggett C.M."/>
            <person name="Johnson P.J."/>
        </authorList>
    </citation>
    <scope>NUCLEOTIDE SEQUENCE [LARGE SCALE GENOMIC DNA]</scope>
    <source>
        <strain evidence="1">G3</strain>
    </source>
</reference>
<sequence length="765" mass="87954">MQELLELQRTEHWSTGRTEAISTNKITALGLEIQTYGHHSNMLRYILKSSDFLTKPNAIDLIAKAIKKPVRVHTRISPNSAQFLQSWTLNCLADPVEFAKAVSTYFTEDPANSRVFSGVTFPSMYHHFITNELASVACDFLETLFNVADINLFSMFFASFLLTNHGFIGNLWSKYSDLELATNPVADSDYMTIFISALESSATLLTKYNLKIIDLFYKRQPEKMAATLVQDVLIASFLDYFQSHDQDNDNHPLIQNLVYAATKPTYSRFNLILGALQTPYPCFILPHEILQYESRTPMVLASHECLLLQKIIINNEKLRKFKVVQSLLLKDSLNNDFEPLFFEIAISKHINLIHVNIPRIIFPKLEKKKNQGKQEYKRYWNMVKQELLNPLEIFTSTGDTIQTKNLIDKIKVLKDPGFQEYACSDIFDVIVGAQDYFEMNVELLDASTKIEKLNTKYESYFMDRMSVVWHTIFSNEVLLGPDFVVSRQKKRRNSFASFKIKAEELPQPPVLRKAVECPLRKLQPIIVSNDVNEKVVNQSSSLIVKVEMNVEGVDMNEKMHKLLTKVVMPSARLCIYMKCFDDNLVEKSEKLSQIITKVSKTIKTVHFESELDEHPINSLMIKFLNESASSMISNVINYYKRLEIIKRMMKEVCKMKNGSASYAITRIAITIESFVAKLIPKTNHYFYPICSSIAAAAIVESENYDFVKKYLLTERLWTNYPDFHNLCVGDGQDYFFLQTTVFEILNICGKDVIEKATDFIKEKVG</sequence>